<accession>A0A2X2BVC0</accession>
<proteinExistence type="predicted"/>
<dbReference type="AlphaFoldDB" id="A0A2X2BVC0"/>
<gene>
    <name evidence="2" type="ORF">NCTC11842_00501</name>
</gene>
<name>A0A2X2BVC0_PSELU</name>
<dbReference type="Proteomes" id="UP000250443">
    <property type="component" value="Unassembled WGS sequence"/>
</dbReference>
<evidence type="ECO:0000313" key="2">
    <source>
        <dbReference type="EMBL" id="SPZ00352.1"/>
    </source>
</evidence>
<evidence type="ECO:0000313" key="3">
    <source>
        <dbReference type="Proteomes" id="UP000250443"/>
    </source>
</evidence>
<feature type="compositionally biased region" description="Basic and acidic residues" evidence="1">
    <location>
        <begin position="1"/>
        <end position="15"/>
    </location>
</feature>
<feature type="region of interest" description="Disordered" evidence="1">
    <location>
        <begin position="1"/>
        <end position="20"/>
    </location>
</feature>
<organism evidence="2 3">
    <name type="scientific">Pseudomonas luteola</name>
    <dbReference type="NCBI Taxonomy" id="47886"/>
    <lineage>
        <taxon>Bacteria</taxon>
        <taxon>Pseudomonadati</taxon>
        <taxon>Pseudomonadota</taxon>
        <taxon>Gammaproteobacteria</taxon>
        <taxon>Pseudomonadales</taxon>
        <taxon>Pseudomonadaceae</taxon>
        <taxon>Pseudomonas</taxon>
    </lineage>
</organism>
<protein>
    <submittedName>
        <fullName evidence="2">Uncharacterized protein</fullName>
    </submittedName>
</protein>
<dbReference type="EMBL" id="UAUF01000002">
    <property type="protein sequence ID" value="SPZ00352.1"/>
    <property type="molecule type" value="Genomic_DNA"/>
</dbReference>
<sequence>MWSDLPHKEPSHEQISHACHKRRPTAFVNIQRRNKHGHLVQWGVALGAIALLAM</sequence>
<reference evidence="2 3" key="1">
    <citation type="submission" date="2018-06" db="EMBL/GenBank/DDBJ databases">
        <authorList>
            <consortium name="Pathogen Informatics"/>
            <person name="Doyle S."/>
        </authorList>
    </citation>
    <scope>NUCLEOTIDE SEQUENCE [LARGE SCALE GENOMIC DNA]</scope>
    <source>
        <strain evidence="2 3">NCTC11842</strain>
    </source>
</reference>
<evidence type="ECO:0000256" key="1">
    <source>
        <dbReference type="SAM" id="MobiDB-lite"/>
    </source>
</evidence>